<dbReference type="GO" id="GO:0120147">
    <property type="term" value="F:formylglycine-generating oxidase activity"/>
    <property type="evidence" value="ECO:0007669"/>
    <property type="project" value="TreeGrafter"/>
</dbReference>
<reference evidence="3" key="1">
    <citation type="submission" date="2020-08" db="EMBL/GenBank/DDBJ databases">
        <title>Pontibacter sp. SD6 16S ribosomal RNA gene Genome sequencing and assembly.</title>
        <authorList>
            <person name="Kang M."/>
        </authorList>
    </citation>
    <scope>NUCLEOTIDE SEQUENCE</scope>
    <source>
        <strain evidence="3">SD6</strain>
    </source>
</reference>
<dbReference type="InterPro" id="IPR005532">
    <property type="entry name" value="SUMF_dom"/>
</dbReference>
<dbReference type="Gene3D" id="3.90.1580.10">
    <property type="entry name" value="paralog of FGE (formylglycine-generating enzyme)"/>
    <property type="match status" value="1"/>
</dbReference>
<dbReference type="Proteomes" id="UP000603640">
    <property type="component" value="Unassembled WGS sequence"/>
</dbReference>
<dbReference type="EMBL" id="JACRVF010000004">
    <property type="protein sequence ID" value="MBC5994234.1"/>
    <property type="molecule type" value="Genomic_DNA"/>
</dbReference>
<dbReference type="InterPro" id="IPR042095">
    <property type="entry name" value="SUMF_sf"/>
</dbReference>
<dbReference type="PANTHER" id="PTHR23150">
    <property type="entry name" value="SULFATASE MODIFYING FACTOR 1, 2"/>
    <property type="match status" value="1"/>
</dbReference>
<sequence length="377" mass="42548">MKSLLHLTGLLFSLLIMSGCGASYPSSVAPGIYSTTTGLGFSQERFYPEINSNSFPEDQIINKKSVKVVEAQQLTKEKKEELRTAQAAAMQQILVDTADLVSVNYAPGGVYIHPLQLYADETEVANIHWQEYLTYLNQDSTVAFYQSQQPDTTVIQLNKTDYYRTAAGQVVSAYQYHPEYQFYPVVGISYEQAADYCKWRSNVVTELVKSDPNNKEKVQVIYRLPTEKEWEIIAAAGYDKNTYPYSSATGAIRKYKLNPVAADFLSRKITAQVPAEQVKKDIVKEEVQDNMFNVRRTLPYFLQVNTPDYIYSGTPNDYGLLHVQGNVAEMVAEKGIAKGGSWKDKLEDSKITDRQLYSSPSDKVGFRCVCEIKPMEK</sequence>
<dbReference type="InterPro" id="IPR016187">
    <property type="entry name" value="CTDL_fold"/>
</dbReference>
<dbReference type="PROSITE" id="PS51257">
    <property type="entry name" value="PROKAR_LIPOPROTEIN"/>
    <property type="match status" value="1"/>
</dbReference>
<proteinExistence type="predicted"/>
<feature type="chain" id="PRO_5036736531" evidence="1">
    <location>
        <begin position="23"/>
        <end position="377"/>
    </location>
</feature>
<protein>
    <submittedName>
        <fullName evidence="3">SUMF1/EgtB/PvdO family nonheme iron enzyme</fullName>
    </submittedName>
</protein>
<feature type="domain" description="Sulfatase-modifying factor enzyme-like" evidence="2">
    <location>
        <begin position="119"/>
        <end position="369"/>
    </location>
</feature>
<evidence type="ECO:0000313" key="3">
    <source>
        <dbReference type="EMBL" id="MBC5994234.1"/>
    </source>
</evidence>
<name>A0A923N8N3_9BACT</name>
<evidence type="ECO:0000256" key="1">
    <source>
        <dbReference type="SAM" id="SignalP"/>
    </source>
</evidence>
<dbReference type="SUPFAM" id="SSF56436">
    <property type="entry name" value="C-type lectin-like"/>
    <property type="match status" value="1"/>
</dbReference>
<dbReference type="RefSeq" id="WP_187068245.1">
    <property type="nucleotide sequence ID" value="NZ_JACRVF010000004.1"/>
</dbReference>
<dbReference type="InterPro" id="IPR051043">
    <property type="entry name" value="Sulfatase_Mod_Factor_Kinase"/>
</dbReference>
<evidence type="ECO:0000259" key="2">
    <source>
        <dbReference type="Pfam" id="PF03781"/>
    </source>
</evidence>
<keyword evidence="1" id="KW-0732">Signal</keyword>
<evidence type="ECO:0000313" key="4">
    <source>
        <dbReference type="Proteomes" id="UP000603640"/>
    </source>
</evidence>
<dbReference type="Pfam" id="PF03781">
    <property type="entry name" value="FGE-sulfatase"/>
    <property type="match status" value="1"/>
</dbReference>
<accession>A0A923N8N3</accession>
<dbReference type="PANTHER" id="PTHR23150:SF19">
    <property type="entry name" value="FORMYLGLYCINE-GENERATING ENZYME"/>
    <property type="match status" value="1"/>
</dbReference>
<gene>
    <name evidence="3" type="ORF">H8S84_15405</name>
</gene>
<dbReference type="AlphaFoldDB" id="A0A923N8N3"/>
<organism evidence="3 4">
    <name type="scientific">Pontibacter cellulosilyticus</name>
    <dbReference type="NCBI Taxonomy" id="1720253"/>
    <lineage>
        <taxon>Bacteria</taxon>
        <taxon>Pseudomonadati</taxon>
        <taxon>Bacteroidota</taxon>
        <taxon>Cytophagia</taxon>
        <taxon>Cytophagales</taxon>
        <taxon>Hymenobacteraceae</taxon>
        <taxon>Pontibacter</taxon>
    </lineage>
</organism>
<feature type="signal peptide" evidence="1">
    <location>
        <begin position="1"/>
        <end position="22"/>
    </location>
</feature>
<comment type="caution">
    <text evidence="3">The sequence shown here is derived from an EMBL/GenBank/DDBJ whole genome shotgun (WGS) entry which is preliminary data.</text>
</comment>
<keyword evidence="4" id="KW-1185">Reference proteome</keyword>